<reference evidence="1 2" key="1">
    <citation type="submission" date="2023-03" db="EMBL/GenBank/DDBJ databases">
        <title>High recombination rates correlate with genetic variation in Cardiocondyla obscurior ants.</title>
        <authorList>
            <person name="Errbii M."/>
        </authorList>
    </citation>
    <scope>NUCLEOTIDE SEQUENCE [LARGE SCALE GENOMIC DNA]</scope>
    <source>
        <strain evidence="1">Alpha-2009</strain>
        <tissue evidence="1">Whole body</tissue>
    </source>
</reference>
<dbReference type="AlphaFoldDB" id="A0AAW2EJG9"/>
<sequence>MSDYSNYCGINSPEINDCDPNDDDEFENMITIKEKNGDDFLIELYRERLFLYDKRNKVSAMKQTAWVKISKIMTETNCEHNRTKKQKKIIVSLDNFHSWRY</sequence>
<proteinExistence type="predicted"/>
<keyword evidence="2" id="KW-1185">Reference proteome</keyword>
<comment type="caution">
    <text evidence="1">The sequence shown here is derived from an EMBL/GenBank/DDBJ whole genome shotgun (WGS) entry which is preliminary data.</text>
</comment>
<evidence type="ECO:0000313" key="1">
    <source>
        <dbReference type="EMBL" id="KAL0102406.1"/>
    </source>
</evidence>
<dbReference type="Proteomes" id="UP001430953">
    <property type="component" value="Unassembled WGS sequence"/>
</dbReference>
<protein>
    <recommendedName>
        <fullName evidence="3">MADF domain-containing protein</fullName>
    </recommendedName>
</protein>
<organism evidence="1 2">
    <name type="scientific">Cardiocondyla obscurior</name>
    <dbReference type="NCBI Taxonomy" id="286306"/>
    <lineage>
        <taxon>Eukaryota</taxon>
        <taxon>Metazoa</taxon>
        <taxon>Ecdysozoa</taxon>
        <taxon>Arthropoda</taxon>
        <taxon>Hexapoda</taxon>
        <taxon>Insecta</taxon>
        <taxon>Pterygota</taxon>
        <taxon>Neoptera</taxon>
        <taxon>Endopterygota</taxon>
        <taxon>Hymenoptera</taxon>
        <taxon>Apocrita</taxon>
        <taxon>Aculeata</taxon>
        <taxon>Formicoidea</taxon>
        <taxon>Formicidae</taxon>
        <taxon>Myrmicinae</taxon>
        <taxon>Cardiocondyla</taxon>
    </lineage>
</organism>
<evidence type="ECO:0008006" key="3">
    <source>
        <dbReference type="Google" id="ProtNLM"/>
    </source>
</evidence>
<gene>
    <name evidence="1" type="ORF">PUN28_017983</name>
</gene>
<dbReference type="EMBL" id="JADYXP020000022">
    <property type="protein sequence ID" value="KAL0102406.1"/>
    <property type="molecule type" value="Genomic_DNA"/>
</dbReference>
<accession>A0AAW2EJG9</accession>
<name>A0AAW2EJG9_9HYME</name>
<evidence type="ECO:0000313" key="2">
    <source>
        <dbReference type="Proteomes" id="UP001430953"/>
    </source>
</evidence>